<dbReference type="InterPro" id="IPR005183">
    <property type="entry name" value="DUF305_CopM-like"/>
</dbReference>
<dbReference type="Pfam" id="PF03713">
    <property type="entry name" value="DUF305"/>
    <property type="match status" value="1"/>
</dbReference>
<evidence type="ECO:0000313" key="3">
    <source>
        <dbReference type="EMBL" id="QHT20409.1"/>
    </source>
</evidence>
<keyword evidence="1" id="KW-0472">Membrane</keyword>
<dbReference type="AlphaFoldDB" id="A0A6C0DWK3"/>
<evidence type="ECO:0000259" key="2">
    <source>
        <dbReference type="Pfam" id="PF03713"/>
    </source>
</evidence>
<keyword evidence="1" id="KW-0812">Transmembrane</keyword>
<dbReference type="InterPro" id="IPR012347">
    <property type="entry name" value="Ferritin-like"/>
</dbReference>
<dbReference type="Gene3D" id="1.20.1260.10">
    <property type="match status" value="1"/>
</dbReference>
<evidence type="ECO:0000256" key="1">
    <source>
        <dbReference type="SAM" id="Phobius"/>
    </source>
</evidence>
<feature type="transmembrane region" description="Helical" evidence="1">
    <location>
        <begin position="66"/>
        <end position="86"/>
    </location>
</feature>
<proteinExistence type="predicted"/>
<reference evidence="3" key="1">
    <citation type="journal article" date="2020" name="Nature">
        <title>Giant virus diversity and host interactions through global metagenomics.</title>
        <authorList>
            <person name="Schulz F."/>
            <person name="Roux S."/>
            <person name="Paez-Espino D."/>
            <person name="Jungbluth S."/>
            <person name="Walsh D.A."/>
            <person name="Denef V.J."/>
            <person name="McMahon K.D."/>
            <person name="Konstantinidis K.T."/>
            <person name="Eloe-Fadrosh E.A."/>
            <person name="Kyrpides N.C."/>
            <person name="Woyke T."/>
        </authorList>
    </citation>
    <scope>NUCLEOTIDE SEQUENCE</scope>
    <source>
        <strain evidence="3">GVMAG-M-3300023174-60</strain>
    </source>
</reference>
<feature type="transmembrane region" description="Helical" evidence="1">
    <location>
        <begin position="41"/>
        <end position="59"/>
    </location>
</feature>
<dbReference type="EMBL" id="MN739677">
    <property type="protein sequence ID" value="QHT20409.1"/>
    <property type="molecule type" value="Genomic_DNA"/>
</dbReference>
<protein>
    <recommendedName>
        <fullName evidence="2">DUF305 domain-containing protein</fullName>
    </recommendedName>
</protein>
<keyword evidence="1" id="KW-1133">Transmembrane helix</keyword>
<accession>A0A6C0DWK3</accession>
<organism evidence="3">
    <name type="scientific">viral metagenome</name>
    <dbReference type="NCBI Taxonomy" id="1070528"/>
    <lineage>
        <taxon>unclassified sequences</taxon>
        <taxon>metagenomes</taxon>
        <taxon>organismal metagenomes</taxon>
    </lineage>
</organism>
<sequence length="140" mass="16563">MNLISEHNVMFMVICMFFAGYASTMNNWIDNWDDFRFSLNDFYMVGLMTGWMFFFMGLFTLRIGKCVLGLVAVIVFFILIRTQAFITEIQYLKGMIPHHSMAILMSKRLEKKPNSIQHLLDQIIQTQKKEIIIMKQYLNQ</sequence>
<feature type="transmembrane region" description="Helical" evidence="1">
    <location>
        <begin position="9"/>
        <end position="29"/>
    </location>
</feature>
<feature type="domain" description="DUF305" evidence="2">
    <location>
        <begin position="88"/>
        <end position="138"/>
    </location>
</feature>
<name>A0A6C0DWK3_9ZZZZ</name>